<dbReference type="Gene3D" id="3.30.420.610">
    <property type="entry name" value="LOTUS domain-like"/>
    <property type="match status" value="3"/>
</dbReference>
<dbReference type="Pfam" id="PF00567">
    <property type="entry name" value="TUDOR"/>
    <property type="match status" value="1"/>
</dbReference>
<keyword evidence="3" id="KW-0677">Repeat</keyword>
<evidence type="ECO:0000259" key="6">
    <source>
        <dbReference type="PROSITE" id="PS50304"/>
    </source>
</evidence>
<dbReference type="SMART" id="SM00333">
    <property type="entry name" value="TUDOR"/>
    <property type="match status" value="1"/>
</dbReference>
<dbReference type="PROSITE" id="PS51644">
    <property type="entry name" value="HTH_OST"/>
    <property type="match status" value="3"/>
</dbReference>
<proteinExistence type="predicted"/>
<dbReference type="PROSITE" id="PS50304">
    <property type="entry name" value="TUDOR"/>
    <property type="match status" value="1"/>
</dbReference>
<feature type="domain" description="HTH OST-type" evidence="7">
    <location>
        <begin position="16"/>
        <end position="89"/>
    </location>
</feature>
<evidence type="ECO:0000313" key="9">
    <source>
        <dbReference type="Proteomes" id="UP001249851"/>
    </source>
</evidence>
<comment type="subcellular location">
    <subcellularLocation>
        <location evidence="1">Cytoplasm</location>
    </subcellularLocation>
</comment>
<feature type="domain" description="HTH OST-type" evidence="7">
    <location>
        <begin position="124"/>
        <end position="197"/>
    </location>
</feature>
<dbReference type="GO" id="GO:0030154">
    <property type="term" value="P:cell differentiation"/>
    <property type="evidence" value="ECO:0007669"/>
    <property type="project" value="UniProtKB-ARBA"/>
</dbReference>
<organism evidence="8 9">
    <name type="scientific">Acropora cervicornis</name>
    <name type="common">Staghorn coral</name>
    <dbReference type="NCBI Taxonomy" id="6130"/>
    <lineage>
        <taxon>Eukaryota</taxon>
        <taxon>Metazoa</taxon>
        <taxon>Cnidaria</taxon>
        <taxon>Anthozoa</taxon>
        <taxon>Hexacorallia</taxon>
        <taxon>Scleractinia</taxon>
        <taxon>Astrocoeniina</taxon>
        <taxon>Acroporidae</taxon>
        <taxon>Acropora</taxon>
    </lineage>
</organism>
<dbReference type="Gene3D" id="2.30.30.140">
    <property type="match status" value="1"/>
</dbReference>
<evidence type="ECO:0000256" key="1">
    <source>
        <dbReference type="ARBA" id="ARBA00004496"/>
    </source>
</evidence>
<dbReference type="InterPro" id="IPR041966">
    <property type="entry name" value="LOTUS-like"/>
</dbReference>
<feature type="region of interest" description="Disordered" evidence="5">
    <location>
        <begin position="346"/>
        <end position="369"/>
    </location>
</feature>
<dbReference type="GO" id="GO:0005737">
    <property type="term" value="C:cytoplasm"/>
    <property type="evidence" value="ECO:0007669"/>
    <property type="project" value="UniProtKB-SubCell"/>
</dbReference>
<dbReference type="CDD" id="cd09972">
    <property type="entry name" value="LOTUS_TDRD_OSKAR"/>
    <property type="match status" value="1"/>
</dbReference>
<dbReference type="Gene3D" id="2.40.50.90">
    <property type="match status" value="1"/>
</dbReference>
<dbReference type="PANTHER" id="PTHR22948">
    <property type="entry name" value="TUDOR DOMAIN CONTAINING PROTEIN"/>
    <property type="match status" value="1"/>
</dbReference>
<feature type="domain" description="HTH OST-type" evidence="7">
    <location>
        <begin position="267"/>
        <end position="340"/>
    </location>
</feature>
<protein>
    <submittedName>
        <fullName evidence="8">Tudor domain-containing protein 5</fullName>
    </submittedName>
</protein>
<gene>
    <name evidence="8" type="ORF">P5673_009060</name>
</gene>
<reference evidence="8" key="2">
    <citation type="journal article" date="2023" name="Science">
        <title>Genomic signatures of disease resistance in endangered staghorn corals.</title>
        <authorList>
            <person name="Vollmer S.V."/>
            <person name="Selwyn J.D."/>
            <person name="Despard B.A."/>
            <person name="Roesel C.L."/>
        </authorList>
    </citation>
    <scope>NUCLEOTIDE SEQUENCE</scope>
    <source>
        <strain evidence="8">K2</strain>
    </source>
</reference>
<evidence type="ECO:0000256" key="5">
    <source>
        <dbReference type="SAM" id="MobiDB-lite"/>
    </source>
</evidence>
<dbReference type="GO" id="GO:0007283">
    <property type="term" value="P:spermatogenesis"/>
    <property type="evidence" value="ECO:0007669"/>
    <property type="project" value="UniProtKB-KW"/>
</dbReference>
<dbReference type="InterPro" id="IPR035437">
    <property type="entry name" value="SNase_OB-fold_sf"/>
</dbReference>
<keyword evidence="9" id="KW-1185">Reference proteome</keyword>
<feature type="domain" description="Tudor" evidence="6">
    <location>
        <begin position="447"/>
        <end position="505"/>
    </location>
</feature>
<dbReference type="EMBL" id="JARQWQ010000015">
    <property type="protein sequence ID" value="KAK2567247.1"/>
    <property type="molecule type" value="Genomic_DNA"/>
</dbReference>
<comment type="caution">
    <text evidence="8">The sequence shown here is derived from an EMBL/GenBank/DDBJ whole genome shotgun (WGS) entry which is preliminary data.</text>
</comment>
<keyword evidence="4" id="KW-0744">Spermatogenesis</keyword>
<evidence type="ECO:0000256" key="2">
    <source>
        <dbReference type="ARBA" id="ARBA00022490"/>
    </source>
</evidence>
<name>A0AAD9QTG1_ACRCE</name>
<keyword evidence="4" id="KW-0221">Differentiation</keyword>
<dbReference type="Proteomes" id="UP001249851">
    <property type="component" value="Unassembled WGS sequence"/>
</dbReference>
<dbReference type="InterPro" id="IPR025605">
    <property type="entry name" value="OST-HTH/LOTUS_dom"/>
</dbReference>
<evidence type="ECO:0000256" key="4">
    <source>
        <dbReference type="ARBA" id="ARBA00022871"/>
    </source>
</evidence>
<evidence type="ECO:0000256" key="3">
    <source>
        <dbReference type="ARBA" id="ARBA00022737"/>
    </source>
</evidence>
<dbReference type="InterPro" id="IPR050621">
    <property type="entry name" value="Tudor_domain_containing"/>
</dbReference>
<feature type="region of interest" description="Disordered" evidence="5">
    <location>
        <begin position="204"/>
        <end position="253"/>
    </location>
</feature>
<dbReference type="InterPro" id="IPR002999">
    <property type="entry name" value="Tudor"/>
</dbReference>
<dbReference type="SUPFAM" id="SSF63748">
    <property type="entry name" value="Tudor/PWWP/MBT"/>
    <property type="match status" value="1"/>
</dbReference>
<dbReference type="AlphaFoldDB" id="A0AAD9QTG1"/>
<sequence length="806" mass="90937">MMTGNIEKSSRGGANLRQEVMKNVRSLLISAKYGLTVAELQRDYNDMIKKPLPFRELGYKTPVDMLKDMPNVARPTWEKGMLILKGIADASTRHIANLVERQKRTSPKRKTRLTTYRPESAPVVPHFVRTQIKELLNNYPSGLLGSMFAIAFSRRFGKELNYNALRFRSLGHLLESIPDIARVEDMRGGGLRVYGKGIAINSGVNMEDPGDNFPTTRRTESSSTSAQTTTERKNGKPLPNLDSRCEGNKTVGTNSSMKLKVAGRSGIDEEIQEECKQVLAKRPNGIWAARFAAEYKKFHKKELNIKQLGFMSMVEFMSAMPDVVRIERPTKLDWLLFLAKDENHNHQKSNGEVSVPKETPKDSVSPVPSVAGNTLNLPDGVGRGTYFSKIKPPECGYIEVCVTHVIDPHHFWVMLIESWPKLQALSEEIRQFYSSRESSTYRMPYCFVSVGQACCALYDDGSWYRGLVAGINSEESIEVFYVDYGNSARLPLSSLRVLRSQFIKLPAQALPSKLAYIEPFDGGKEWSAGATHRFYHLTKNYRNLVGLVCGVKEDVLSLCLCDTNANEDLHINDELVAEKYAICPEISSPAEASSPTGQDHDRNSVGQQRQVVLMQNVPMQLTLEQHIYLSQHAINVQSMLRGSLAIPGDALCNDDLNFVEEINQELELDLPSSERVIKRINLANDYAFHVIKFGERPYLISAEISTLFWDSDLLRPMLRQKKKTVTKSVVSYSENRELFDALIRCNIPGVTDGDEPRSSVTLYDLEGVPEILRTFDHPSEELLSEFLAEIDCFKKEGENYWHEKVI</sequence>
<keyword evidence="2" id="KW-0963">Cytoplasm</keyword>
<evidence type="ECO:0000313" key="8">
    <source>
        <dbReference type="EMBL" id="KAK2567247.1"/>
    </source>
</evidence>
<dbReference type="Pfam" id="PF12872">
    <property type="entry name" value="OST-HTH"/>
    <property type="match status" value="3"/>
</dbReference>
<dbReference type="PANTHER" id="PTHR22948:SF76">
    <property type="entry name" value="FI20010P1-RELATED"/>
    <property type="match status" value="1"/>
</dbReference>
<reference evidence="8" key="1">
    <citation type="journal article" date="2023" name="G3 (Bethesda)">
        <title>Whole genome assembly and annotation of the endangered Caribbean coral Acropora cervicornis.</title>
        <authorList>
            <person name="Selwyn J.D."/>
            <person name="Vollmer S.V."/>
        </authorList>
    </citation>
    <scope>NUCLEOTIDE SEQUENCE</scope>
    <source>
        <strain evidence="8">K2</strain>
    </source>
</reference>
<accession>A0AAD9QTG1</accession>
<evidence type="ECO:0000259" key="7">
    <source>
        <dbReference type="PROSITE" id="PS51644"/>
    </source>
</evidence>